<keyword evidence="9" id="KW-1185">Reference proteome</keyword>
<accession>A0A917TJ00</accession>
<comment type="subcellular location">
    <subcellularLocation>
        <location evidence="1">Cell membrane</location>
        <topology evidence="1">Multi-pass membrane protein</topology>
    </subcellularLocation>
</comment>
<gene>
    <name evidence="8" type="ORF">GCM10007977_026570</name>
</gene>
<feature type="domain" description="TraD/TraG TraM recognition site" evidence="7">
    <location>
        <begin position="427"/>
        <end position="546"/>
    </location>
</feature>
<keyword evidence="2" id="KW-1003">Cell membrane</keyword>
<dbReference type="Proteomes" id="UP000642070">
    <property type="component" value="Unassembled WGS sequence"/>
</dbReference>
<protein>
    <recommendedName>
        <fullName evidence="7">TraD/TraG TraM recognition site domain-containing protein</fullName>
    </recommendedName>
</protein>
<dbReference type="InterPro" id="IPR051539">
    <property type="entry name" value="T4SS-coupling_protein"/>
</dbReference>
<evidence type="ECO:0000313" key="8">
    <source>
        <dbReference type="EMBL" id="GGM24102.1"/>
    </source>
</evidence>
<feature type="transmembrane region" description="Helical" evidence="6">
    <location>
        <begin position="43"/>
        <end position="66"/>
    </location>
</feature>
<evidence type="ECO:0000313" key="9">
    <source>
        <dbReference type="Proteomes" id="UP000642070"/>
    </source>
</evidence>
<evidence type="ECO:0000256" key="3">
    <source>
        <dbReference type="ARBA" id="ARBA00022692"/>
    </source>
</evidence>
<dbReference type="InterPro" id="IPR027417">
    <property type="entry name" value="P-loop_NTPase"/>
</dbReference>
<reference evidence="8" key="2">
    <citation type="submission" date="2020-09" db="EMBL/GenBank/DDBJ databases">
        <authorList>
            <person name="Sun Q."/>
            <person name="Ohkuma M."/>
        </authorList>
    </citation>
    <scope>NUCLEOTIDE SEQUENCE</scope>
    <source>
        <strain evidence="8">JCM 19831</strain>
    </source>
</reference>
<evidence type="ECO:0000256" key="5">
    <source>
        <dbReference type="ARBA" id="ARBA00023136"/>
    </source>
</evidence>
<dbReference type="GO" id="GO:0005886">
    <property type="term" value="C:plasma membrane"/>
    <property type="evidence" value="ECO:0007669"/>
    <property type="project" value="UniProtKB-SubCell"/>
</dbReference>
<dbReference type="Pfam" id="PF12696">
    <property type="entry name" value="TraG-D_C"/>
    <property type="match status" value="1"/>
</dbReference>
<sequence length="603" mass="63712">MATRPVEPRGNAGGPLTPFLVLGMAWAVIVLLWLAWAAGRLAALITGNAVAGPGFGTEFVTALLRADWAAVWPGVPPVAVAAVYAVLLGAVIAAVTVAVALWQRHRADPDDPLPSLADPTALQAMSLVGVVDRARRLRPSLTSQAAKHIEPESAGVLLGAHRRRGRRGGRLYASWEDVLLAVMAPRAGKTTGLAVPAVVNAPGAVIATSNKPDLWAVTAGWRAEHGQVWVFDPQAITRTPQRWWWNPLAAIDTIEDAHRLADHFVQQIRGERGDDFWSLGALDLLTALILAAARNGGSLNDVQMWLSDSTSRIPAGILRSHGFAASARALAGRQAGAPETREGIYETARTAAACLANPQIMAWVTPAPLRSLPTLDVAGFAASSDTVYLLSKDGAGNAAPLVAGLTDQILHAAVTAAERRGGRLDAPLIACLDEAANICKIRDLPELYSHFGSRGIIPLTILQSYRQGTRVWGERGMDALWSAATVKLVGAGIDDARFAEDLSRLIGEHDISVASRTRDGQGNTSHQISTRRQRILDPAQIRAMPKGTALLLATGIRAAMLDLLPWYAGPHADELARAAAAANDQITANARSAAAQLGQAVTG</sequence>
<dbReference type="RefSeq" id="WP_190250077.1">
    <property type="nucleotide sequence ID" value="NZ_BMPI01000010.1"/>
</dbReference>
<keyword evidence="4 6" id="KW-1133">Transmembrane helix</keyword>
<dbReference type="Gene3D" id="3.40.50.300">
    <property type="entry name" value="P-loop containing nucleotide triphosphate hydrolases"/>
    <property type="match status" value="1"/>
</dbReference>
<dbReference type="SUPFAM" id="SSF52540">
    <property type="entry name" value="P-loop containing nucleoside triphosphate hydrolases"/>
    <property type="match status" value="1"/>
</dbReference>
<dbReference type="CDD" id="cd01127">
    <property type="entry name" value="TrwB_TraG_TraD_VirD4"/>
    <property type="match status" value="1"/>
</dbReference>
<feature type="transmembrane region" description="Helical" evidence="6">
    <location>
        <begin position="16"/>
        <end position="36"/>
    </location>
</feature>
<dbReference type="PANTHER" id="PTHR37937">
    <property type="entry name" value="CONJUGATIVE TRANSFER: DNA TRANSPORT"/>
    <property type="match status" value="1"/>
</dbReference>
<keyword evidence="3 6" id="KW-0812">Transmembrane</keyword>
<dbReference type="EMBL" id="BMPI01000010">
    <property type="protein sequence ID" value="GGM24102.1"/>
    <property type="molecule type" value="Genomic_DNA"/>
</dbReference>
<evidence type="ECO:0000259" key="7">
    <source>
        <dbReference type="Pfam" id="PF12696"/>
    </source>
</evidence>
<dbReference type="AlphaFoldDB" id="A0A917TJ00"/>
<evidence type="ECO:0000256" key="2">
    <source>
        <dbReference type="ARBA" id="ARBA00022475"/>
    </source>
</evidence>
<dbReference type="PANTHER" id="PTHR37937:SF1">
    <property type="entry name" value="CONJUGATIVE TRANSFER: DNA TRANSPORT"/>
    <property type="match status" value="1"/>
</dbReference>
<evidence type="ECO:0000256" key="4">
    <source>
        <dbReference type="ARBA" id="ARBA00022989"/>
    </source>
</evidence>
<feature type="transmembrane region" description="Helical" evidence="6">
    <location>
        <begin position="78"/>
        <end position="102"/>
    </location>
</feature>
<reference evidence="8" key="1">
    <citation type="journal article" date="2014" name="Int. J. Syst. Evol. Microbiol.">
        <title>Complete genome sequence of Corynebacterium casei LMG S-19264T (=DSM 44701T), isolated from a smear-ripened cheese.</title>
        <authorList>
            <consortium name="US DOE Joint Genome Institute (JGI-PGF)"/>
            <person name="Walter F."/>
            <person name="Albersmeier A."/>
            <person name="Kalinowski J."/>
            <person name="Ruckert C."/>
        </authorList>
    </citation>
    <scope>NUCLEOTIDE SEQUENCE</scope>
    <source>
        <strain evidence="8">JCM 19831</strain>
    </source>
</reference>
<keyword evidence="5 6" id="KW-0472">Membrane</keyword>
<name>A0A917TJ00_9ACTN</name>
<dbReference type="InterPro" id="IPR032689">
    <property type="entry name" value="TraG-D_C"/>
</dbReference>
<evidence type="ECO:0000256" key="1">
    <source>
        <dbReference type="ARBA" id="ARBA00004651"/>
    </source>
</evidence>
<comment type="caution">
    <text evidence="8">The sequence shown here is derived from an EMBL/GenBank/DDBJ whole genome shotgun (WGS) entry which is preliminary data.</text>
</comment>
<organism evidence="8 9">
    <name type="scientific">Dactylosporangium sucinum</name>
    <dbReference type="NCBI Taxonomy" id="1424081"/>
    <lineage>
        <taxon>Bacteria</taxon>
        <taxon>Bacillati</taxon>
        <taxon>Actinomycetota</taxon>
        <taxon>Actinomycetes</taxon>
        <taxon>Micromonosporales</taxon>
        <taxon>Micromonosporaceae</taxon>
        <taxon>Dactylosporangium</taxon>
    </lineage>
</organism>
<feature type="transmembrane region" description="Helical" evidence="6">
    <location>
        <begin position="276"/>
        <end position="293"/>
    </location>
</feature>
<evidence type="ECO:0000256" key="6">
    <source>
        <dbReference type="SAM" id="Phobius"/>
    </source>
</evidence>
<proteinExistence type="predicted"/>